<evidence type="ECO:0000313" key="1">
    <source>
        <dbReference type="EMBL" id="MBU5438394.1"/>
    </source>
</evidence>
<proteinExistence type="predicted"/>
<reference evidence="1 2" key="1">
    <citation type="submission" date="2021-06" db="EMBL/GenBank/DDBJ databases">
        <authorList>
            <person name="Sun Q."/>
            <person name="Li D."/>
        </authorList>
    </citation>
    <scope>NUCLEOTIDE SEQUENCE [LARGE SCALE GENOMIC DNA]</scope>
    <source>
        <strain evidence="1 2">MSJ-40</strain>
    </source>
</reference>
<dbReference type="RefSeq" id="WP_216519489.1">
    <property type="nucleotide sequence ID" value="NZ_JAHLPM010000008.1"/>
</dbReference>
<dbReference type="Proteomes" id="UP000749471">
    <property type="component" value="Unassembled WGS sequence"/>
</dbReference>
<sequence>MDFKYVSGDERETLYNESLDRASYNCSKRYNMSHNGLSNGCWSKLKAGKSTTKTPLPKVTGKVKKYVHNCVIKYKTDIEKLDDGKLVSDEKLNLLSDETIKFILDKCSNIQVKNHRLISSKYMQ</sequence>
<evidence type="ECO:0008006" key="3">
    <source>
        <dbReference type="Google" id="ProtNLM"/>
    </source>
</evidence>
<comment type="caution">
    <text evidence="1">The sequence shown here is derived from an EMBL/GenBank/DDBJ whole genome shotgun (WGS) entry which is preliminary data.</text>
</comment>
<name>A0ABS6E6K3_9FIRM</name>
<accession>A0ABS6E6K3</accession>
<organism evidence="1 2">
    <name type="scientific">Tissierella simiarum</name>
    <dbReference type="NCBI Taxonomy" id="2841534"/>
    <lineage>
        <taxon>Bacteria</taxon>
        <taxon>Bacillati</taxon>
        <taxon>Bacillota</taxon>
        <taxon>Tissierellia</taxon>
        <taxon>Tissierellales</taxon>
        <taxon>Tissierellaceae</taxon>
        <taxon>Tissierella</taxon>
    </lineage>
</organism>
<evidence type="ECO:0000313" key="2">
    <source>
        <dbReference type="Proteomes" id="UP000749471"/>
    </source>
</evidence>
<gene>
    <name evidence="1" type="ORF">KQI42_10265</name>
</gene>
<dbReference type="EMBL" id="JAHLPM010000008">
    <property type="protein sequence ID" value="MBU5438394.1"/>
    <property type="molecule type" value="Genomic_DNA"/>
</dbReference>
<protein>
    <recommendedName>
        <fullName evidence="3">Transposase</fullName>
    </recommendedName>
</protein>
<keyword evidence="2" id="KW-1185">Reference proteome</keyword>